<keyword evidence="2" id="KW-1185">Reference proteome</keyword>
<comment type="caution">
    <text evidence="1">The sequence shown here is derived from an EMBL/GenBank/DDBJ whole genome shotgun (WGS) entry which is preliminary data.</text>
</comment>
<dbReference type="EMBL" id="JBHSMI010000011">
    <property type="protein sequence ID" value="MFC5402309.1"/>
    <property type="molecule type" value="Genomic_DNA"/>
</dbReference>
<name>A0ABW0HM39_9BACL</name>
<evidence type="ECO:0000313" key="1">
    <source>
        <dbReference type="EMBL" id="MFC5402309.1"/>
    </source>
</evidence>
<proteinExistence type="predicted"/>
<reference evidence="2" key="1">
    <citation type="journal article" date="2019" name="Int. J. Syst. Evol. Microbiol.">
        <title>The Global Catalogue of Microorganisms (GCM) 10K type strain sequencing project: providing services to taxonomists for standard genome sequencing and annotation.</title>
        <authorList>
            <consortium name="The Broad Institute Genomics Platform"/>
            <consortium name="The Broad Institute Genome Sequencing Center for Infectious Disease"/>
            <person name="Wu L."/>
            <person name="Ma J."/>
        </authorList>
    </citation>
    <scope>NUCLEOTIDE SEQUENCE [LARGE SCALE GENOMIC DNA]</scope>
    <source>
        <strain evidence="2">CGMCC 1.18575</strain>
    </source>
</reference>
<sequence length="160" mass="18046">MTKPKMDNNTIPDTIEAMKGYLKSMQGMLDRIRNQGVSSAELAKWIGRYQMTFAQDQNLVALLQSGAHLRRSQKLSFRNEAEEAITRVILPVEKMIEALEWHNAVLQRAAAAGEDKRATCMICDESRHEDDVNMVDFAIDVCLLCEPGYRVELQEDEGGA</sequence>
<evidence type="ECO:0000313" key="2">
    <source>
        <dbReference type="Proteomes" id="UP001596113"/>
    </source>
</evidence>
<evidence type="ECO:0008006" key="3">
    <source>
        <dbReference type="Google" id="ProtNLM"/>
    </source>
</evidence>
<protein>
    <recommendedName>
        <fullName evidence="3">DksA C4-type domain-containing protein</fullName>
    </recommendedName>
</protein>
<accession>A0ABW0HM39</accession>
<dbReference type="RefSeq" id="WP_378130642.1">
    <property type="nucleotide sequence ID" value="NZ_JBHSMI010000011.1"/>
</dbReference>
<gene>
    <name evidence="1" type="ORF">ACFPOF_06130</name>
</gene>
<organism evidence="1 2">
    <name type="scientific">Cohnella soli</name>
    <dbReference type="NCBI Taxonomy" id="425005"/>
    <lineage>
        <taxon>Bacteria</taxon>
        <taxon>Bacillati</taxon>
        <taxon>Bacillota</taxon>
        <taxon>Bacilli</taxon>
        <taxon>Bacillales</taxon>
        <taxon>Paenibacillaceae</taxon>
        <taxon>Cohnella</taxon>
    </lineage>
</organism>
<dbReference type="Proteomes" id="UP001596113">
    <property type="component" value="Unassembled WGS sequence"/>
</dbReference>